<dbReference type="KEGG" id="rme:Rmet_0732"/>
<dbReference type="SUPFAM" id="SSF53955">
    <property type="entry name" value="Lysozyme-like"/>
    <property type="match status" value="1"/>
</dbReference>
<name>Q1LQF8_CUPMC</name>
<dbReference type="AlphaFoldDB" id="Q1LQF8"/>
<dbReference type="EC" id="3.2.1.-" evidence="3"/>
<dbReference type="STRING" id="266264.Rmet_0732"/>
<keyword evidence="3" id="KW-0326">Glycosidase</keyword>
<dbReference type="Gene3D" id="1.10.8.350">
    <property type="entry name" value="Bacterial muramidase"/>
    <property type="match status" value="1"/>
</dbReference>
<dbReference type="Gene3D" id="1.10.530.10">
    <property type="match status" value="1"/>
</dbReference>
<dbReference type="NCBIfam" id="TIGR02282">
    <property type="entry name" value="MltB"/>
    <property type="match status" value="1"/>
</dbReference>
<dbReference type="InterPro" id="IPR011757">
    <property type="entry name" value="Lytic_transglycosylase_MltB"/>
</dbReference>
<dbReference type="GO" id="GO:0009253">
    <property type="term" value="P:peptidoglycan catabolic process"/>
    <property type="evidence" value="ECO:0007669"/>
    <property type="project" value="TreeGrafter"/>
</dbReference>
<dbReference type="HOGENOM" id="CLU_035402_1_1_4"/>
<organism evidence="3 4">
    <name type="scientific">Cupriavidus metallidurans (strain ATCC 43123 / DSM 2839 / NBRC 102507 / CH34)</name>
    <name type="common">Ralstonia metallidurans</name>
    <dbReference type="NCBI Taxonomy" id="266264"/>
    <lineage>
        <taxon>Bacteria</taxon>
        <taxon>Pseudomonadati</taxon>
        <taxon>Pseudomonadota</taxon>
        <taxon>Betaproteobacteria</taxon>
        <taxon>Burkholderiales</taxon>
        <taxon>Burkholderiaceae</taxon>
        <taxon>Cupriavidus</taxon>
    </lineage>
</organism>
<dbReference type="GO" id="GO:0008933">
    <property type="term" value="F:peptidoglycan lytic transglycosylase activity"/>
    <property type="evidence" value="ECO:0007669"/>
    <property type="project" value="TreeGrafter"/>
</dbReference>
<reference evidence="4" key="1">
    <citation type="journal article" date="2010" name="PLoS ONE">
        <title>The complete genome sequence of Cupriavidus metallidurans strain CH34, a master survivalist in harsh and anthropogenic environments.</title>
        <authorList>
            <person name="Janssen P.J."/>
            <person name="Van Houdt R."/>
            <person name="Moors H."/>
            <person name="Monsieurs P."/>
            <person name="Morin N."/>
            <person name="Michaux A."/>
            <person name="Benotmane M.A."/>
            <person name="Leys N."/>
            <person name="Vallaeys T."/>
            <person name="Lapidus A."/>
            <person name="Monchy S."/>
            <person name="Medigue C."/>
            <person name="Taghavi S."/>
            <person name="McCorkle S."/>
            <person name="Dunn J."/>
            <person name="van der Lelie D."/>
            <person name="Mergeay M."/>
        </authorList>
    </citation>
    <scope>NUCLEOTIDE SEQUENCE [LARGE SCALE GENOMIC DNA]</scope>
    <source>
        <strain evidence="4">ATCC 43123 / DSM 2839 / NBRC 102507 / CH34</strain>
    </source>
</reference>
<dbReference type="PANTHER" id="PTHR30163">
    <property type="entry name" value="MEMBRANE-BOUND LYTIC MUREIN TRANSGLYCOSYLASE B"/>
    <property type="match status" value="1"/>
</dbReference>
<dbReference type="PANTHER" id="PTHR30163:SF9">
    <property type="entry name" value="MEMBRANE-BOUND LYTIC MUREIN TRANSGLYCOSYLASE B"/>
    <property type="match status" value="1"/>
</dbReference>
<gene>
    <name evidence="3" type="primary">mltB</name>
    <name evidence="3" type="ordered locus">Rmet_0732</name>
</gene>
<dbReference type="InterPro" id="IPR023346">
    <property type="entry name" value="Lysozyme-like_dom_sf"/>
</dbReference>
<evidence type="ECO:0000313" key="4">
    <source>
        <dbReference type="Proteomes" id="UP000002429"/>
    </source>
</evidence>
<feature type="domain" description="Transglycosylase SLT" evidence="2">
    <location>
        <begin position="94"/>
        <end position="400"/>
    </location>
</feature>
<sequence>MTCPALLRLLAVVYGAPKYALDEASRTSHPLYSVRLAKDNMTDHQRTLRRPLLGAALTAAALGLCGISPRLLAAGKRRVSVREEEIEPGRYQNHPQTRAFIDEMVANNGFQRAELEGWFSQAVYSTTVARLIMPPTTPGKKSWRAYRSRFIEPIRINAGVRFWQQNRETLRRAEAEFGVPASVIVGIIGVETIYGRDMGNFRVLDSLSTLAFDYPDTPNREARTKLFRNQLADYLLWCRDTKTDVFSVLGSYAGAIGIPQFMPTSLREYAVDYDGDGHIDLRNSPTDAIGSVGRFLQLHGWEQGRPVVWQIANDDGSRGVAAAAADGEPWPTRTLNQLTRAGLRVDEPIDVTREGETGVLIADLPTPDQPTEYVIGLRNFYVLTRYNRSFFYALTVYQLGEAVKAAMA</sequence>
<evidence type="ECO:0000256" key="1">
    <source>
        <dbReference type="PIRSR" id="PIRSR611757-1"/>
    </source>
</evidence>
<dbReference type="Proteomes" id="UP000002429">
    <property type="component" value="Chromosome"/>
</dbReference>
<accession>Q1LQF8</accession>
<protein>
    <submittedName>
        <fullName evidence="3">Membrane-bound lytic murein transglycosylase B</fullName>
        <ecNumber evidence="3">3.2.1.-</ecNumber>
    </submittedName>
</protein>
<dbReference type="EMBL" id="CP000352">
    <property type="protein sequence ID" value="ABF07618.1"/>
    <property type="molecule type" value="Genomic_DNA"/>
</dbReference>
<keyword evidence="3" id="KW-0378">Hydrolase</keyword>
<dbReference type="Pfam" id="PF13406">
    <property type="entry name" value="SLT_2"/>
    <property type="match status" value="1"/>
</dbReference>
<dbReference type="CAZy" id="GH103">
    <property type="family name" value="Glycoside Hydrolase Family 103"/>
</dbReference>
<keyword evidence="4" id="KW-1185">Reference proteome</keyword>
<dbReference type="InterPro" id="IPR043426">
    <property type="entry name" value="MltB-like"/>
</dbReference>
<evidence type="ECO:0000259" key="2">
    <source>
        <dbReference type="Pfam" id="PF13406"/>
    </source>
</evidence>
<proteinExistence type="predicted"/>
<evidence type="ECO:0000313" key="3">
    <source>
        <dbReference type="EMBL" id="ABF07618.1"/>
    </source>
</evidence>
<feature type="active site" evidence="1">
    <location>
        <position position="191"/>
    </location>
</feature>
<dbReference type="GO" id="GO:0016798">
    <property type="term" value="F:hydrolase activity, acting on glycosyl bonds"/>
    <property type="evidence" value="ECO:0007669"/>
    <property type="project" value="UniProtKB-KW"/>
</dbReference>
<dbReference type="eggNOG" id="COG2951">
    <property type="taxonomic scope" value="Bacteria"/>
</dbReference>
<dbReference type="CDD" id="cd13399">
    <property type="entry name" value="Slt35-like"/>
    <property type="match status" value="1"/>
</dbReference>
<dbReference type="InterPro" id="IPR031304">
    <property type="entry name" value="SLT_2"/>
</dbReference>